<proteinExistence type="predicted"/>
<accession>A0ACC0GQS7</accession>
<name>A0ACC0GQS7_9ERIC</name>
<sequence length="104" mass="11539">MINSKATLLLAILCFLLVHELEIYSRPQLIVEAQAEAKGEGEKIDCQSKCEYRCSKASRHKICMRACSTCCARCNCVPPGTVDNKETCPCYAKMTTHGGRHKCP</sequence>
<dbReference type="Proteomes" id="UP001060215">
    <property type="component" value="Chromosome 9"/>
</dbReference>
<evidence type="ECO:0000313" key="2">
    <source>
        <dbReference type="Proteomes" id="UP001060215"/>
    </source>
</evidence>
<dbReference type="EMBL" id="CM045766">
    <property type="protein sequence ID" value="KAI8003587.1"/>
    <property type="molecule type" value="Genomic_DNA"/>
</dbReference>
<evidence type="ECO:0000313" key="1">
    <source>
        <dbReference type="EMBL" id="KAI8003587.1"/>
    </source>
</evidence>
<organism evidence="1 2">
    <name type="scientific">Camellia lanceoleosa</name>
    <dbReference type="NCBI Taxonomy" id="1840588"/>
    <lineage>
        <taxon>Eukaryota</taxon>
        <taxon>Viridiplantae</taxon>
        <taxon>Streptophyta</taxon>
        <taxon>Embryophyta</taxon>
        <taxon>Tracheophyta</taxon>
        <taxon>Spermatophyta</taxon>
        <taxon>Magnoliopsida</taxon>
        <taxon>eudicotyledons</taxon>
        <taxon>Gunneridae</taxon>
        <taxon>Pentapetalae</taxon>
        <taxon>asterids</taxon>
        <taxon>Ericales</taxon>
        <taxon>Theaceae</taxon>
        <taxon>Camellia</taxon>
    </lineage>
</organism>
<protein>
    <submittedName>
        <fullName evidence="1">Snakin-2</fullName>
    </submittedName>
</protein>
<reference evidence="1 2" key="1">
    <citation type="journal article" date="2022" name="Plant J.">
        <title>Chromosome-level genome of Camellia lanceoleosa provides a valuable resource for understanding genome evolution and self-incompatibility.</title>
        <authorList>
            <person name="Gong W."/>
            <person name="Xiao S."/>
            <person name="Wang L."/>
            <person name="Liao Z."/>
            <person name="Chang Y."/>
            <person name="Mo W."/>
            <person name="Hu G."/>
            <person name="Li W."/>
            <person name="Zhao G."/>
            <person name="Zhu H."/>
            <person name="Hu X."/>
            <person name="Ji K."/>
            <person name="Xiang X."/>
            <person name="Song Q."/>
            <person name="Yuan D."/>
            <person name="Jin S."/>
            <person name="Zhang L."/>
        </authorList>
    </citation>
    <scope>NUCLEOTIDE SEQUENCE [LARGE SCALE GENOMIC DNA]</scope>
    <source>
        <strain evidence="1">SQ_2022a</strain>
    </source>
</reference>
<gene>
    <name evidence="1" type="ORF">LOK49_LG08G01784</name>
</gene>
<keyword evidence="2" id="KW-1185">Reference proteome</keyword>
<comment type="caution">
    <text evidence="1">The sequence shown here is derived from an EMBL/GenBank/DDBJ whole genome shotgun (WGS) entry which is preliminary data.</text>
</comment>